<feature type="region of interest" description="Disordered" evidence="12">
    <location>
        <begin position="97"/>
        <end position="121"/>
    </location>
</feature>
<dbReference type="STRING" id="1457154.CAPSK01_001955"/>
<evidence type="ECO:0000256" key="2">
    <source>
        <dbReference type="ARBA" id="ARBA00012513"/>
    </source>
</evidence>
<dbReference type="GO" id="GO:0004674">
    <property type="term" value="F:protein serine/threonine kinase activity"/>
    <property type="evidence" value="ECO:0007669"/>
    <property type="project" value="UniProtKB-KW"/>
</dbReference>
<comment type="similarity">
    <text evidence="1">Belongs to the protein kinase superfamily. RIO-type Ser/Thr kinase family.</text>
</comment>
<protein>
    <recommendedName>
        <fullName evidence="2">non-specific serine/threonine protein kinase</fullName>
        <ecNumber evidence="2">2.7.11.1</ecNumber>
    </recommendedName>
</protein>
<organism evidence="14 15">
    <name type="scientific">Candidatus Accumulibacter vicinus</name>
    <dbReference type="NCBI Taxonomy" id="2954382"/>
    <lineage>
        <taxon>Bacteria</taxon>
        <taxon>Pseudomonadati</taxon>
        <taxon>Pseudomonadota</taxon>
        <taxon>Betaproteobacteria</taxon>
        <taxon>Candidatus Accumulibacter</taxon>
    </lineage>
</organism>
<keyword evidence="7" id="KW-0418">Kinase</keyword>
<dbReference type="GO" id="GO:0005524">
    <property type="term" value="F:ATP binding"/>
    <property type="evidence" value="ECO:0007669"/>
    <property type="project" value="UniProtKB-KW"/>
</dbReference>
<evidence type="ECO:0000256" key="11">
    <source>
        <dbReference type="ARBA" id="ARBA00048679"/>
    </source>
</evidence>
<keyword evidence="4" id="KW-0808">Transferase</keyword>
<evidence type="ECO:0000256" key="1">
    <source>
        <dbReference type="ARBA" id="ARBA00009196"/>
    </source>
</evidence>
<keyword evidence="5" id="KW-0479">Metal-binding</keyword>
<dbReference type="EC" id="2.7.11.1" evidence="2"/>
<reference evidence="14 15" key="1">
    <citation type="submission" date="2014-07" db="EMBL/GenBank/DDBJ databases">
        <title>Expanding our view of genomic diversity in Candidatus Accumulibacter clades.</title>
        <authorList>
            <person name="Skennerton C.T."/>
            <person name="Barr J.J."/>
            <person name="Slater F.R."/>
            <person name="Bond P.L."/>
            <person name="Tyson G.W."/>
        </authorList>
    </citation>
    <scope>NUCLEOTIDE SEQUENCE [LARGE SCALE GENOMIC DNA]</scope>
    <source>
        <strain evidence="15">SK-01</strain>
    </source>
</reference>
<dbReference type="InterPro" id="IPR011009">
    <property type="entry name" value="Kinase-like_dom_sf"/>
</dbReference>
<evidence type="ECO:0000256" key="8">
    <source>
        <dbReference type="ARBA" id="ARBA00022840"/>
    </source>
</evidence>
<dbReference type="Gene3D" id="3.30.200.20">
    <property type="entry name" value="Phosphorylase Kinase, domain 1"/>
    <property type="match status" value="1"/>
</dbReference>
<evidence type="ECO:0000256" key="10">
    <source>
        <dbReference type="ARBA" id="ARBA00047899"/>
    </source>
</evidence>
<dbReference type="EMBL" id="JDSS02000020">
    <property type="protein sequence ID" value="KFB68559.1"/>
    <property type="molecule type" value="Genomic_DNA"/>
</dbReference>
<accession>A0A084Y1G5</accession>
<keyword evidence="8" id="KW-0067">ATP-binding</keyword>
<gene>
    <name evidence="14" type="ORF">CAPSK01_001955</name>
</gene>
<dbReference type="InterPro" id="IPR048148">
    <property type="entry name" value="Prot_kin_PA4780"/>
</dbReference>
<evidence type="ECO:0000256" key="9">
    <source>
        <dbReference type="ARBA" id="ARBA00022842"/>
    </source>
</evidence>
<dbReference type="SMART" id="SM00090">
    <property type="entry name" value="RIO"/>
    <property type="match status" value="1"/>
</dbReference>
<dbReference type="Proteomes" id="UP000019812">
    <property type="component" value="Unassembled WGS sequence"/>
</dbReference>
<dbReference type="InterPro" id="IPR018935">
    <property type="entry name" value="RIO_kinase_CS"/>
</dbReference>
<dbReference type="Pfam" id="PF01163">
    <property type="entry name" value="RIO1"/>
    <property type="match status" value="1"/>
</dbReference>
<name>A0A084Y1G5_9PROT</name>
<dbReference type="PANTHER" id="PTHR45723">
    <property type="entry name" value="SERINE/THREONINE-PROTEIN KINASE RIO1"/>
    <property type="match status" value="1"/>
</dbReference>
<sequence>MVFRCGKDRVVQLPAPFLEPGLDTRRADDGAAVGQVHVLLEIPAEVVVVRVAQQGSEGLLDAESPTVAVGERDAPAVGRRGREEEAEFLRRVRRLHGGDRSRKRQRWRAVASSGGKPRASLRAAARRLADRRAGRGQGIQHCLHEYRSPHRAASIPDCLHDERPFALRWTTYLLPTASRHVAEAPSQPPPPMATMKTPQRLTALVEEGLVDEVIGQLMSGKEATVYVVRCGDAIRCAKVYKEANQRSFHKNASYQEGRKVKNSRQARAMAKGSRYGRRMQEEVWQSAEVDALYRLAAAGVRVPQPHICFAGVLLMDLVLDADGHAAPRLNDVELSEELALAYHALLMNQVVRMLCAGVIHGDLSEYNILVGEGGPVIIDLPQAVDAAGNSDAAEMFERDVLNLRTYFSAFAPTLKDSQYGKEIWAHYESGLLSPELALTGQVVLDEEPADVDAVLLQVKLAIEENAIRRMCC</sequence>
<evidence type="ECO:0000313" key="15">
    <source>
        <dbReference type="Proteomes" id="UP000019812"/>
    </source>
</evidence>
<comment type="caution">
    <text evidence="14">The sequence shown here is derived from an EMBL/GenBank/DDBJ whole genome shotgun (WGS) entry which is preliminary data.</text>
</comment>
<evidence type="ECO:0000256" key="6">
    <source>
        <dbReference type="ARBA" id="ARBA00022741"/>
    </source>
</evidence>
<evidence type="ECO:0000256" key="3">
    <source>
        <dbReference type="ARBA" id="ARBA00022527"/>
    </source>
</evidence>
<evidence type="ECO:0000256" key="7">
    <source>
        <dbReference type="ARBA" id="ARBA00022777"/>
    </source>
</evidence>
<keyword evidence="3" id="KW-0723">Serine/threonine-protein kinase</keyword>
<dbReference type="AlphaFoldDB" id="A0A084Y1G5"/>
<evidence type="ECO:0000313" key="14">
    <source>
        <dbReference type="EMBL" id="KFB68559.1"/>
    </source>
</evidence>
<evidence type="ECO:0000259" key="13">
    <source>
        <dbReference type="SMART" id="SM00090"/>
    </source>
</evidence>
<dbReference type="InterPro" id="IPR000687">
    <property type="entry name" value="RIO_kinase"/>
</dbReference>
<proteinExistence type="inferred from homology"/>
<feature type="domain" description="RIO kinase" evidence="13">
    <location>
        <begin position="175"/>
        <end position="425"/>
    </location>
</feature>
<evidence type="ECO:0000256" key="12">
    <source>
        <dbReference type="SAM" id="MobiDB-lite"/>
    </source>
</evidence>
<comment type="catalytic activity">
    <reaction evidence="10">
        <text>L-threonyl-[protein] + ATP = O-phospho-L-threonyl-[protein] + ADP + H(+)</text>
        <dbReference type="Rhea" id="RHEA:46608"/>
        <dbReference type="Rhea" id="RHEA-COMP:11060"/>
        <dbReference type="Rhea" id="RHEA-COMP:11605"/>
        <dbReference type="ChEBI" id="CHEBI:15378"/>
        <dbReference type="ChEBI" id="CHEBI:30013"/>
        <dbReference type="ChEBI" id="CHEBI:30616"/>
        <dbReference type="ChEBI" id="CHEBI:61977"/>
        <dbReference type="ChEBI" id="CHEBI:456216"/>
        <dbReference type="EC" id="2.7.11.1"/>
    </reaction>
</comment>
<keyword evidence="9" id="KW-0460">Magnesium</keyword>
<dbReference type="Gene3D" id="1.10.510.10">
    <property type="entry name" value="Transferase(Phosphotransferase) domain 1"/>
    <property type="match status" value="1"/>
</dbReference>
<dbReference type="InterPro" id="IPR051272">
    <property type="entry name" value="RIO-type_Ser/Thr_kinase"/>
</dbReference>
<keyword evidence="6" id="KW-0547">Nucleotide-binding</keyword>
<dbReference type="GO" id="GO:0046872">
    <property type="term" value="F:metal ion binding"/>
    <property type="evidence" value="ECO:0007669"/>
    <property type="project" value="UniProtKB-KW"/>
</dbReference>
<evidence type="ECO:0000256" key="4">
    <source>
        <dbReference type="ARBA" id="ARBA00022679"/>
    </source>
</evidence>
<dbReference type="SUPFAM" id="SSF56112">
    <property type="entry name" value="Protein kinase-like (PK-like)"/>
    <property type="match status" value="1"/>
</dbReference>
<dbReference type="PROSITE" id="PS01245">
    <property type="entry name" value="RIO1"/>
    <property type="match status" value="1"/>
</dbReference>
<comment type="catalytic activity">
    <reaction evidence="11">
        <text>L-seryl-[protein] + ATP = O-phospho-L-seryl-[protein] + ADP + H(+)</text>
        <dbReference type="Rhea" id="RHEA:17989"/>
        <dbReference type="Rhea" id="RHEA-COMP:9863"/>
        <dbReference type="Rhea" id="RHEA-COMP:11604"/>
        <dbReference type="ChEBI" id="CHEBI:15378"/>
        <dbReference type="ChEBI" id="CHEBI:29999"/>
        <dbReference type="ChEBI" id="CHEBI:30616"/>
        <dbReference type="ChEBI" id="CHEBI:83421"/>
        <dbReference type="ChEBI" id="CHEBI:456216"/>
        <dbReference type="EC" id="2.7.11.1"/>
    </reaction>
</comment>
<dbReference type="NCBIfam" id="NF041645">
    <property type="entry name" value="prot_kin_PA4780"/>
    <property type="match status" value="1"/>
</dbReference>
<dbReference type="InterPro" id="IPR018934">
    <property type="entry name" value="RIO_dom"/>
</dbReference>
<evidence type="ECO:0000256" key="5">
    <source>
        <dbReference type="ARBA" id="ARBA00022723"/>
    </source>
</evidence>
<dbReference type="CDD" id="cd05145">
    <property type="entry name" value="RIO1_like"/>
    <property type="match status" value="1"/>
</dbReference>